<sequence length="239" mass="27451">MEKRKHVALHVLNEHVKLIFPKEKTFADLTSDIKSYSPSNKDCRQDATNNLNFTLVITKKDHIRGVIMVNKISKEVAVYLYDKCNDVDSNAHYAFKSMEGSGENLQGGDCFRSSDAPFQVYDKDNTKHVMELQVSGTFECQAFMELPTYMQIEDIKLLAKSTIPLNETFDGHDETFWWKNKNDEMLPAGVEFDESGNVRINISKSTKEIPYFFRIGQNQPLPSLQFQFDTKCDGFKFGM</sequence>
<organism evidence="1 2">
    <name type="scientific">Panagrolaimus sp. ES5</name>
    <dbReference type="NCBI Taxonomy" id="591445"/>
    <lineage>
        <taxon>Eukaryota</taxon>
        <taxon>Metazoa</taxon>
        <taxon>Ecdysozoa</taxon>
        <taxon>Nematoda</taxon>
        <taxon>Chromadorea</taxon>
        <taxon>Rhabditida</taxon>
        <taxon>Tylenchina</taxon>
        <taxon>Panagrolaimomorpha</taxon>
        <taxon>Panagrolaimoidea</taxon>
        <taxon>Panagrolaimidae</taxon>
        <taxon>Panagrolaimus</taxon>
    </lineage>
</organism>
<dbReference type="WBParaSite" id="ES5_v2.g15585.t1">
    <property type="protein sequence ID" value="ES5_v2.g15585.t1"/>
    <property type="gene ID" value="ES5_v2.g15585"/>
</dbReference>
<dbReference type="Proteomes" id="UP000887579">
    <property type="component" value="Unplaced"/>
</dbReference>
<proteinExistence type="predicted"/>
<evidence type="ECO:0000313" key="2">
    <source>
        <dbReference type="WBParaSite" id="ES5_v2.g15585.t1"/>
    </source>
</evidence>
<evidence type="ECO:0000313" key="1">
    <source>
        <dbReference type="Proteomes" id="UP000887579"/>
    </source>
</evidence>
<name>A0AC34FEY1_9BILA</name>
<accession>A0AC34FEY1</accession>
<protein>
    <submittedName>
        <fullName evidence="2">Uncharacterized protein</fullName>
    </submittedName>
</protein>
<reference evidence="2" key="1">
    <citation type="submission" date="2022-11" db="UniProtKB">
        <authorList>
            <consortium name="WormBaseParasite"/>
        </authorList>
    </citation>
    <scope>IDENTIFICATION</scope>
</reference>